<dbReference type="KEGG" id="fad:CDH04_05625"/>
<reference evidence="2 4" key="2">
    <citation type="submission" date="2019-08" db="EMBL/GenBank/DDBJ databases">
        <title>Complete genome sequences of Francisella adeliensis (FSC1325 and FSC1326).</title>
        <authorList>
            <person name="Ohrman C."/>
            <person name="Uneklint I."/>
            <person name="Vallesi A."/>
            <person name="Karlsson L."/>
            <person name="Sjodin A."/>
        </authorList>
    </citation>
    <scope>NUCLEOTIDE SEQUENCE [LARGE SCALE GENOMIC DNA]</scope>
    <source>
        <strain evidence="2 4">FSC1325</strain>
    </source>
</reference>
<dbReference type="Gene3D" id="1.10.150.240">
    <property type="entry name" value="Putative phosphatase, domain 2"/>
    <property type="match status" value="1"/>
</dbReference>
<protein>
    <submittedName>
        <fullName evidence="2">HAD family phosphatase</fullName>
    </submittedName>
    <submittedName>
        <fullName evidence="1">Haloacid dehalogenase</fullName>
    </submittedName>
</protein>
<dbReference type="Proteomes" id="UP000251120">
    <property type="component" value="Chromosome"/>
</dbReference>
<dbReference type="SFLD" id="SFLDS00003">
    <property type="entry name" value="Haloacid_Dehalogenase"/>
    <property type="match status" value="1"/>
</dbReference>
<dbReference type="EMBL" id="CP043424">
    <property type="protein sequence ID" value="QIW12163.1"/>
    <property type="molecule type" value="Genomic_DNA"/>
</dbReference>
<sequence length="192" mass="21647">MLLPIHKDTKLLIFDCDGTIINNMSAHIEAWGKVLTKHSLDLPLSDLSRFNGLPSEYILAHLYPHKKESFETIAYELKETTYGLLHKSEPIQPVVDLIEKYKGKIPMVVISGGKRKNVLRSLDILKITDYFAEIITADDNHPTKNTTDAFTLLAKKYKVEPKQCHVFEDGVTGLINALEAGMTVTDVRNIEL</sequence>
<dbReference type="Pfam" id="PF13419">
    <property type="entry name" value="HAD_2"/>
    <property type="match status" value="1"/>
</dbReference>
<evidence type="ECO:0000313" key="2">
    <source>
        <dbReference type="EMBL" id="QIW12163.1"/>
    </source>
</evidence>
<dbReference type="InterPro" id="IPR036412">
    <property type="entry name" value="HAD-like_sf"/>
</dbReference>
<dbReference type="InterPro" id="IPR051806">
    <property type="entry name" value="HAD-like_SPP"/>
</dbReference>
<dbReference type="OrthoDB" id="9782449at2"/>
<dbReference type="InterPro" id="IPR023198">
    <property type="entry name" value="PGP-like_dom2"/>
</dbReference>
<evidence type="ECO:0000313" key="1">
    <source>
        <dbReference type="EMBL" id="AXA33926.1"/>
    </source>
</evidence>
<dbReference type="SFLD" id="SFLDG01129">
    <property type="entry name" value="C1.5:_HAD__Beta-PGM__Phosphata"/>
    <property type="match status" value="1"/>
</dbReference>
<dbReference type="Proteomes" id="UP000681131">
    <property type="component" value="Chromosome"/>
</dbReference>
<dbReference type="PANTHER" id="PTHR43481">
    <property type="entry name" value="FRUCTOSE-1-PHOSPHATE PHOSPHATASE"/>
    <property type="match status" value="1"/>
</dbReference>
<accession>A0A2Z4XZ29</accession>
<reference evidence="1 3" key="1">
    <citation type="submission" date="2017-06" db="EMBL/GenBank/DDBJ databases">
        <title>Complete genome of Francisella adeliensis.</title>
        <authorList>
            <person name="Vallesi A."/>
            <person name="Sjodin A."/>
        </authorList>
    </citation>
    <scope>NUCLEOTIDE SEQUENCE [LARGE SCALE GENOMIC DNA]</scope>
    <source>
        <strain evidence="1 3">FDC440</strain>
    </source>
</reference>
<organism evidence="1 3">
    <name type="scientific">Francisella adeliensis</name>
    <dbReference type="NCBI Taxonomy" id="2007306"/>
    <lineage>
        <taxon>Bacteria</taxon>
        <taxon>Pseudomonadati</taxon>
        <taxon>Pseudomonadota</taxon>
        <taxon>Gammaproteobacteria</taxon>
        <taxon>Thiotrichales</taxon>
        <taxon>Francisellaceae</taxon>
        <taxon>Francisella</taxon>
    </lineage>
</organism>
<evidence type="ECO:0000313" key="3">
    <source>
        <dbReference type="Proteomes" id="UP000251120"/>
    </source>
</evidence>
<proteinExistence type="predicted"/>
<dbReference type="RefSeq" id="WP_112870101.1">
    <property type="nucleotide sequence ID" value="NZ_CP021781.1"/>
</dbReference>
<evidence type="ECO:0000313" key="4">
    <source>
        <dbReference type="Proteomes" id="UP000681131"/>
    </source>
</evidence>
<dbReference type="EMBL" id="CP021781">
    <property type="protein sequence ID" value="AXA33926.1"/>
    <property type="molecule type" value="Genomic_DNA"/>
</dbReference>
<dbReference type="PANTHER" id="PTHR43481:SF4">
    <property type="entry name" value="GLYCEROL-1-PHOSPHATE PHOSPHOHYDROLASE 1-RELATED"/>
    <property type="match status" value="1"/>
</dbReference>
<name>A0A2Z4XZ29_9GAMM</name>
<dbReference type="CDD" id="cd07505">
    <property type="entry name" value="HAD_BPGM-like"/>
    <property type="match status" value="1"/>
</dbReference>
<dbReference type="GO" id="GO:0050308">
    <property type="term" value="F:sugar-phosphatase activity"/>
    <property type="evidence" value="ECO:0007669"/>
    <property type="project" value="TreeGrafter"/>
</dbReference>
<dbReference type="InterPro" id="IPR041492">
    <property type="entry name" value="HAD_2"/>
</dbReference>
<keyword evidence="4" id="KW-1185">Reference proteome</keyword>
<gene>
    <name evidence="1" type="ORF">CDH04_05625</name>
    <name evidence="2" type="ORF">FZC43_05630</name>
</gene>
<dbReference type="SUPFAM" id="SSF56784">
    <property type="entry name" value="HAD-like"/>
    <property type="match status" value="1"/>
</dbReference>
<dbReference type="Gene3D" id="3.40.50.1000">
    <property type="entry name" value="HAD superfamily/HAD-like"/>
    <property type="match status" value="1"/>
</dbReference>
<dbReference type="InterPro" id="IPR023214">
    <property type="entry name" value="HAD_sf"/>
</dbReference>
<dbReference type="AlphaFoldDB" id="A0A2Z4XZ29"/>